<protein>
    <submittedName>
        <fullName evidence="1">11761_t:CDS:1</fullName>
    </submittedName>
</protein>
<evidence type="ECO:0000313" key="2">
    <source>
        <dbReference type="Proteomes" id="UP000789702"/>
    </source>
</evidence>
<comment type="caution">
    <text evidence="1">The sequence shown here is derived from an EMBL/GenBank/DDBJ whole genome shotgun (WGS) entry which is preliminary data.</text>
</comment>
<feature type="non-terminal residue" evidence="1">
    <location>
        <position position="1"/>
    </location>
</feature>
<proteinExistence type="predicted"/>
<accession>A0ACA9P206</accession>
<dbReference type="EMBL" id="CAJVPU010023510">
    <property type="protein sequence ID" value="CAG8688646.1"/>
    <property type="molecule type" value="Genomic_DNA"/>
</dbReference>
<dbReference type="Proteomes" id="UP000789702">
    <property type="component" value="Unassembled WGS sequence"/>
</dbReference>
<organism evidence="1 2">
    <name type="scientific">Dentiscutata heterogama</name>
    <dbReference type="NCBI Taxonomy" id="1316150"/>
    <lineage>
        <taxon>Eukaryota</taxon>
        <taxon>Fungi</taxon>
        <taxon>Fungi incertae sedis</taxon>
        <taxon>Mucoromycota</taxon>
        <taxon>Glomeromycotina</taxon>
        <taxon>Glomeromycetes</taxon>
        <taxon>Diversisporales</taxon>
        <taxon>Gigasporaceae</taxon>
        <taxon>Dentiscutata</taxon>
    </lineage>
</organism>
<gene>
    <name evidence="1" type="ORF">DHETER_LOCUS11136</name>
</gene>
<sequence>EDYVEMIDFTYLSTVFDENIEYKDADEDVDINSSTSHCKIHINISQNCVNLIL</sequence>
<name>A0ACA9P206_9GLOM</name>
<reference evidence="1" key="1">
    <citation type="submission" date="2021-06" db="EMBL/GenBank/DDBJ databases">
        <authorList>
            <person name="Kallberg Y."/>
            <person name="Tangrot J."/>
            <person name="Rosling A."/>
        </authorList>
    </citation>
    <scope>NUCLEOTIDE SEQUENCE</scope>
    <source>
        <strain evidence="1">IL203A</strain>
    </source>
</reference>
<keyword evidence="2" id="KW-1185">Reference proteome</keyword>
<evidence type="ECO:0000313" key="1">
    <source>
        <dbReference type="EMBL" id="CAG8688646.1"/>
    </source>
</evidence>